<protein>
    <recommendedName>
        <fullName evidence="3">LAGLIDADG homing endonuclease</fullName>
    </recommendedName>
</protein>
<reference evidence="2" key="1">
    <citation type="journal article" date="2019" name="Int. J. Syst. Evol. Microbiol.">
        <title>The Global Catalogue of Microorganisms (GCM) 10K type strain sequencing project: providing services to taxonomists for standard genome sequencing and annotation.</title>
        <authorList>
            <consortium name="The Broad Institute Genomics Platform"/>
            <consortium name="The Broad Institute Genome Sequencing Center for Infectious Disease"/>
            <person name="Wu L."/>
            <person name="Ma J."/>
        </authorList>
    </citation>
    <scope>NUCLEOTIDE SEQUENCE [LARGE SCALE GENOMIC DNA]</scope>
    <source>
        <strain evidence="2">CCUG 49452</strain>
    </source>
</reference>
<sequence length="62" mass="7465">MIDKNNIKDTALVAVMQHHGYPYERNQDGSFRICIPDDQFSILLNRYRLEYRPILQRIKRLS</sequence>
<proteinExistence type="predicted"/>
<dbReference type="RefSeq" id="WP_382430694.1">
    <property type="nucleotide sequence ID" value="NZ_JBHSHJ010000003.1"/>
</dbReference>
<organism evidence="1 2">
    <name type="scientific">Giesbergeria sinuosa</name>
    <dbReference type="NCBI Taxonomy" id="80883"/>
    <lineage>
        <taxon>Bacteria</taxon>
        <taxon>Pseudomonadati</taxon>
        <taxon>Pseudomonadota</taxon>
        <taxon>Betaproteobacteria</taxon>
        <taxon>Burkholderiales</taxon>
        <taxon>Comamonadaceae</taxon>
        <taxon>Giesbergeria</taxon>
    </lineage>
</organism>
<keyword evidence="2" id="KW-1185">Reference proteome</keyword>
<evidence type="ECO:0008006" key="3">
    <source>
        <dbReference type="Google" id="ProtNLM"/>
    </source>
</evidence>
<evidence type="ECO:0000313" key="2">
    <source>
        <dbReference type="Proteomes" id="UP001596001"/>
    </source>
</evidence>
<dbReference type="Proteomes" id="UP001596001">
    <property type="component" value="Unassembled WGS sequence"/>
</dbReference>
<name>A0ABV9QA25_9BURK</name>
<dbReference type="EMBL" id="JBHSHJ010000003">
    <property type="protein sequence ID" value="MFC4788351.1"/>
    <property type="molecule type" value="Genomic_DNA"/>
</dbReference>
<comment type="caution">
    <text evidence="1">The sequence shown here is derived from an EMBL/GenBank/DDBJ whole genome shotgun (WGS) entry which is preliminary data.</text>
</comment>
<evidence type="ECO:0000313" key="1">
    <source>
        <dbReference type="EMBL" id="MFC4788351.1"/>
    </source>
</evidence>
<gene>
    <name evidence="1" type="ORF">ACFO6X_05055</name>
</gene>
<accession>A0ABV9QA25</accession>